<name>A0A9P1IUD3_9PELO</name>
<feature type="disulfide bond" evidence="3">
    <location>
        <begin position="344"/>
        <end position="359"/>
    </location>
</feature>
<organism evidence="5 6">
    <name type="scientific">Caenorhabditis angaria</name>
    <dbReference type="NCBI Taxonomy" id="860376"/>
    <lineage>
        <taxon>Eukaryota</taxon>
        <taxon>Metazoa</taxon>
        <taxon>Ecdysozoa</taxon>
        <taxon>Nematoda</taxon>
        <taxon>Chromadorea</taxon>
        <taxon>Rhabditida</taxon>
        <taxon>Rhabditina</taxon>
        <taxon>Rhabditomorpha</taxon>
        <taxon>Rhabditoidea</taxon>
        <taxon>Rhabditidae</taxon>
        <taxon>Peloderinae</taxon>
        <taxon>Caenorhabditis</taxon>
    </lineage>
</organism>
<dbReference type="CDD" id="cd00112">
    <property type="entry name" value="LDLa"/>
    <property type="match status" value="5"/>
</dbReference>
<dbReference type="InterPro" id="IPR051221">
    <property type="entry name" value="LDLR-related"/>
</dbReference>
<feature type="disulfide bond" evidence="3">
    <location>
        <begin position="248"/>
        <end position="260"/>
    </location>
</feature>
<dbReference type="PANTHER" id="PTHR22722">
    <property type="entry name" value="LOW-DENSITY LIPOPROTEIN RECEPTOR-RELATED PROTEIN 2-RELATED"/>
    <property type="match status" value="1"/>
</dbReference>
<gene>
    <name evidence="5" type="ORF">CAMP_LOCUS13004</name>
</gene>
<dbReference type="GO" id="GO:0043235">
    <property type="term" value="C:receptor complex"/>
    <property type="evidence" value="ECO:0007669"/>
    <property type="project" value="TreeGrafter"/>
</dbReference>
<dbReference type="Gene3D" id="4.10.400.10">
    <property type="entry name" value="Low-density Lipoprotein Receptor"/>
    <property type="match status" value="8"/>
</dbReference>
<dbReference type="GO" id="GO:0005886">
    <property type="term" value="C:plasma membrane"/>
    <property type="evidence" value="ECO:0007669"/>
    <property type="project" value="TreeGrafter"/>
</dbReference>
<feature type="disulfide bond" evidence="3">
    <location>
        <begin position="227"/>
        <end position="242"/>
    </location>
</feature>
<accession>A0A9P1IUD3</accession>
<keyword evidence="6" id="KW-1185">Reference proteome</keyword>
<comment type="caution">
    <text evidence="3">Lacks conserved residue(s) required for the propagation of feature annotation.</text>
</comment>
<keyword evidence="2 3" id="KW-1015">Disulfide bond</keyword>
<feature type="disulfide bond" evidence="3">
    <location>
        <begin position="380"/>
        <end position="395"/>
    </location>
</feature>
<protein>
    <submittedName>
        <fullName evidence="5">Uncharacterized protein</fullName>
    </submittedName>
</protein>
<dbReference type="PROSITE" id="PS50068">
    <property type="entry name" value="LDLRA_2"/>
    <property type="match status" value="8"/>
</dbReference>
<feature type="disulfide bond" evidence="3">
    <location>
        <begin position="191"/>
        <end position="206"/>
    </location>
</feature>
<comment type="subcellular location">
    <subcellularLocation>
        <location evidence="1">Endomembrane system</location>
    </subcellularLocation>
</comment>
<proteinExistence type="predicted"/>
<evidence type="ECO:0000313" key="5">
    <source>
        <dbReference type="EMBL" id="CAI5450367.1"/>
    </source>
</evidence>
<evidence type="ECO:0000256" key="4">
    <source>
        <dbReference type="SAM" id="MobiDB-lite"/>
    </source>
</evidence>
<feature type="region of interest" description="Disordered" evidence="4">
    <location>
        <begin position="1"/>
        <end position="28"/>
    </location>
</feature>
<dbReference type="Pfam" id="PF00057">
    <property type="entry name" value="Ldl_recept_a"/>
    <property type="match status" value="6"/>
</dbReference>
<feature type="disulfide bond" evidence="3">
    <location>
        <begin position="255"/>
        <end position="273"/>
    </location>
</feature>
<dbReference type="PANTHER" id="PTHR22722:SF14">
    <property type="entry name" value="MEGALIN, ISOFORM A"/>
    <property type="match status" value="1"/>
</dbReference>
<evidence type="ECO:0000313" key="6">
    <source>
        <dbReference type="Proteomes" id="UP001152747"/>
    </source>
</evidence>
<feature type="disulfide bond" evidence="3">
    <location>
        <begin position="105"/>
        <end position="120"/>
    </location>
</feature>
<dbReference type="InterPro" id="IPR036055">
    <property type="entry name" value="LDL_receptor-like_sf"/>
</dbReference>
<feature type="disulfide bond" evidence="3">
    <location>
        <begin position="267"/>
        <end position="282"/>
    </location>
</feature>
<dbReference type="EMBL" id="CANHGI010000005">
    <property type="protein sequence ID" value="CAI5450367.1"/>
    <property type="molecule type" value="Genomic_DNA"/>
</dbReference>
<dbReference type="OrthoDB" id="10062665at2759"/>
<dbReference type="SUPFAM" id="SSF57424">
    <property type="entry name" value="LDL receptor-like module"/>
    <property type="match status" value="8"/>
</dbReference>
<dbReference type="Proteomes" id="UP001152747">
    <property type="component" value="Unassembled WGS sequence"/>
</dbReference>
<dbReference type="InterPro" id="IPR002172">
    <property type="entry name" value="LDrepeatLR_classA_rpt"/>
</dbReference>
<evidence type="ECO:0000256" key="1">
    <source>
        <dbReference type="ARBA" id="ARBA00004308"/>
    </source>
</evidence>
<dbReference type="GO" id="GO:0005041">
    <property type="term" value="F:low-density lipoprotein particle receptor activity"/>
    <property type="evidence" value="ECO:0007669"/>
    <property type="project" value="TreeGrafter"/>
</dbReference>
<dbReference type="SMART" id="SM00192">
    <property type="entry name" value="LDLa"/>
    <property type="match status" value="8"/>
</dbReference>
<evidence type="ECO:0000256" key="3">
    <source>
        <dbReference type="PROSITE-ProRule" id="PRU00124"/>
    </source>
</evidence>
<comment type="caution">
    <text evidence="5">The sequence shown here is derived from an EMBL/GenBank/DDBJ whole genome shotgun (WGS) entry which is preliminary data.</text>
</comment>
<dbReference type="AlphaFoldDB" id="A0A9P1IUD3"/>
<reference evidence="5" key="1">
    <citation type="submission" date="2022-11" db="EMBL/GenBank/DDBJ databases">
        <authorList>
            <person name="Kikuchi T."/>
        </authorList>
    </citation>
    <scope>NUCLEOTIDE SEQUENCE</scope>
    <source>
        <strain evidence="5">PS1010</strain>
    </source>
</reference>
<evidence type="ECO:0000256" key="2">
    <source>
        <dbReference type="ARBA" id="ARBA00023157"/>
    </source>
</evidence>
<sequence>MSTPVSAPPEAHFNPPMPKPTNQATEEPIVSSGRKCPSIVVAFVLLLILARIPTVLNFTSSPSKACNELPQIIERPKFRPKVGDIGFGFACNDDVSKVISTSKRCDGKYDCSNKSDEENCETCQTIFQCPSELIEEDENKSMICLTASQLCDGVQHCPDGSDETSWCKSNCSAEQFKCPGQNVCLPKSAKCDGIADCEDKSDEKDCIDCEAKAHKCGEMCVKMSEVCDGIAQCDDGSDEKGCDCESCCGSDKALCDDGTCILRYQVCDGKHDCSNGMDEKDCPGRCLVKESAMKKRVTCSDGREYTEEEACSGEFHKCYSNCPENCKAFHCPIDKKCISRSAVCDGYVDCVDGADERNCSCNEIERFKCDRKCIDFERKCDGILDCVDMSDEYNCATCASGAFTCAIDQTCLPSSTRCDGVDNCSDGSDEKDCSCDECIGAHSTTYMCDGSTKCLLIDEVCSPTSICPNATSSDEAYCAIQMFRIKKGFPWWSQSWEF</sequence>
<dbReference type="PRINTS" id="PR00261">
    <property type="entry name" value="LDLRECEPTOR"/>
</dbReference>
<feature type="disulfide bond" evidence="3">
    <location>
        <begin position="361"/>
        <end position="373"/>
    </location>
</feature>
<feature type="disulfide bond" evidence="3">
    <location>
        <begin position="418"/>
        <end position="433"/>
    </location>
</feature>